<sequence>MSRPFFFLLTLSLFATTLSLSSPSPPIPDRFTKSIPHSLRQNSSPQEYIELTHPLPSDRLIPSCSLQAFNHTFGDTIGRPPTSVSYSPPSDCPPPWSHVVLELRASSDGEQYDRIAAVWLAGAEILRTSTAEPNAEGVFWKGYYYFCGNWYAFLLQQSNLALTVMLENVITDDLTGVYDVSLTLLYYKSNHVGVPPQHHKLSRKSGLLEENITVDFVNKESQLGLESEKFRDSPLIRKSYSDSSGLYETPANLIIPISSGGDEGFWFRIESESGVESKGIQIPPNTCKAVLEIYVSFHGNDEFWYSNPPDSYIKMNNLTTGRAHGAYREVFVTIDGRFIGSVIPFPIIFTGGINPLFWEPVVAIGAFNLPSYDFDLTPFLGFLLDGKVHFIGLGVADSIPFWLVDANLHLWLDHDSSAVEAKTVYSHAPKLSIQRSSRFELLNGSFKIKAKRKCQFSGWVKSSAGNLTTHVLNQFKYNNLIRFDKNGTYKSVKQNFKTMSEVRVASETGSLISRSMVKRKSPLRMITSTISGSQTDAYLMVTNVTHSLRERLIFGDLSSSLHNSQDSRGWMVVKDHNVLSGSATTNQSFTSMGEFGCYSRSVSATDGRLIRDNATFSCASLI</sequence>
<reference evidence="1" key="1">
    <citation type="submission" date="2022-02" db="EMBL/GenBank/DDBJ databases">
        <title>Plant Genome Project.</title>
        <authorList>
            <person name="Zhang R.-G."/>
        </authorList>
    </citation>
    <scope>NUCLEOTIDE SEQUENCE</scope>
    <source>
        <strain evidence="1">AT1</strain>
    </source>
</reference>
<comment type="caution">
    <text evidence="1">The sequence shown here is derived from an EMBL/GenBank/DDBJ whole genome shotgun (WGS) entry which is preliminary data.</text>
</comment>
<keyword evidence="2" id="KW-1185">Reference proteome</keyword>
<dbReference type="EMBL" id="CM046396">
    <property type="protein sequence ID" value="KAI8540134.1"/>
    <property type="molecule type" value="Genomic_DNA"/>
</dbReference>
<proteinExistence type="predicted"/>
<gene>
    <name evidence="1" type="ORF">RHMOL_Rhmol09G0238600</name>
</gene>
<evidence type="ECO:0000313" key="1">
    <source>
        <dbReference type="EMBL" id="KAI8540134.1"/>
    </source>
</evidence>
<protein>
    <submittedName>
        <fullName evidence="1">Uncharacterized protein</fullName>
    </submittedName>
</protein>
<evidence type="ECO:0000313" key="2">
    <source>
        <dbReference type="Proteomes" id="UP001062846"/>
    </source>
</evidence>
<accession>A0ACC0MGW8</accession>
<name>A0ACC0MGW8_RHOML</name>
<organism evidence="1 2">
    <name type="scientific">Rhododendron molle</name>
    <name type="common">Chinese azalea</name>
    <name type="synonym">Azalea mollis</name>
    <dbReference type="NCBI Taxonomy" id="49168"/>
    <lineage>
        <taxon>Eukaryota</taxon>
        <taxon>Viridiplantae</taxon>
        <taxon>Streptophyta</taxon>
        <taxon>Embryophyta</taxon>
        <taxon>Tracheophyta</taxon>
        <taxon>Spermatophyta</taxon>
        <taxon>Magnoliopsida</taxon>
        <taxon>eudicotyledons</taxon>
        <taxon>Gunneridae</taxon>
        <taxon>Pentapetalae</taxon>
        <taxon>asterids</taxon>
        <taxon>Ericales</taxon>
        <taxon>Ericaceae</taxon>
        <taxon>Ericoideae</taxon>
        <taxon>Rhodoreae</taxon>
        <taxon>Rhododendron</taxon>
    </lineage>
</organism>
<dbReference type="Proteomes" id="UP001062846">
    <property type="component" value="Chromosome 9"/>
</dbReference>